<dbReference type="GO" id="GO:0005886">
    <property type="term" value="C:plasma membrane"/>
    <property type="evidence" value="ECO:0007669"/>
    <property type="project" value="UniProtKB-SubCell"/>
</dbReference>
<dbReference type="InterPro" id="IPR004276">
    <property type="entry name" value="GlycoTrans_28_N"/>
</dbReference>
<keyword evidence="5 10" id="KW-0133">Cell shape</keyword>
<accession>A0A1L6MW86</accession>
<evidence type="ECO:0000256" key="8">
    <source>
        <dbReference type="ARBA" id="ARBA00023306"/>
    </source>
</evidence>
<feature type="binding site" evidence="10">
    <location>
        <position position="295"/>
    </location>
    <ligand>
        <name>UDP-N-acetyl-alpha-D-glucosamine</name>
        <dbReference type="ChEBI" id="CHEBI:57705"/>
    </ligand>
</feature>
<dbReference type="UniPathway" id="UPA00219"/>
<dbReference type="AlphaFoldDB" id="A0A1L6MW86"/>
<comment type="caution">
    <text evidence="10">Lacks conserved residue(s) required for the propagation of feature annotation.</text>
</comment>
<evidence type="ECO:0000256" key="1">
    <source>
        <dbReference type="ARBA" id="ARBA00022475"/>
    </source>
</evidence>
<dbReference type="Pfam" id="PF04101">
    <property type="entry name" value="Glyco_tran_28_C"/>
    <property type="match status" value="1"/>
</dbReference>
<organism evidence="13 14">
    <name type="scientific">Pajaroellobacter abortibovis</name>
    <dbReference type="NCBI Taxonomy" id="1882918"/>
    <lineage>
        <taxon>Bacteria</taxon>
        <taxon>Pseudomonadati</taxon>
        <taxon>Myxococcota</taxon>
        <taxon>Polyangia</taxon>
        <taxon>Polyangiales</taxon>
        <taxon>Polyangiaceae</taxon>
    </lineage>
</organism>
<feature type="domain" description="Glycosyltransferase family 28 N-terminal" evidence="11">
    <location>
        <begin position="7"/>
        <end position="146"/>
    </location>
</feature>
<dbReference type="CDD" id="cd03785">
    <property type="entry name" value="GT28_MurG"/>
    <property type="match status" value="1"/>
</dbReference>
<dbReference type="GO" id="GO:0071555">
    <property type="term" value="P:cell wall organization"/>
    <property type="evidence" value="ECO:0007669"/>
    <property type="project" value="UniProtKB-KW"/>
</dbReference>
<evidence type="ECO:0000256" key="4">
    <source>
        <dbReference type="ARBA" id="ARBA00022679"/>
    </source>
</evidence>
<dbReference type="GO" id="GO:0005975">
    <property type="term" value="P:carbohydrate metabolic process"/>
    <property type="evidence" value="ECO:0007669"/>
    <property type="project" value="InterPro"/>
</dbReference>
<feature type="binding site" evidence="10">
    <location>
        <position position="171"/>
    </location>
    <ligand>
        <name>UDP-N-acetyl-alpha-D-glucosamine</name>
        <dbReference type="ChEBI" id="CHEBI:57705"/>
    </ligand>
</feature>
<keyword evidence="9 10" id="KW-0961">Cell wall biogenesis/degradation</keyword>
<dbReference type="InterPro" id="IPR007235">
    <property type="entry name" value="Glyco_trans_28_C"/>
</dbReference>
<dbReference type="OrthoDB" id="9808936at2"/>
<comment type="function">
    <text evidence="10">Cell wall formation. Catalyzes the transfer of a GlcNAc subunit on undecaprenyl-pyrophosphoryl-MurNAc-pentapeptide (lipid intermediate I) to form undecaprenyl-pyrophosphoryl-MurNAc-(pentapeptide)GlcNAc (lipid intermediate II).</text>
</comment>
<reference evidence="13 14" key="1">
    <citation type="submission" date="2016-08" db="EMBL/GenBank/DDBJ databases">
        <title>Identification and validation of antigenic proteins from Pajaroellobacter abortibovis using de-novo genome sequence assembly and reverse vaccinology.</title>
        <authorList>
            <person name="Welly B.T."/>
            <person name="Miller M.R."/>
            <person name="Stott J.L."/>
            <person name="Blanchard M.T."/>
            <person name="Islas-Trejo A.D."/>
            <person name="O'Rourke S.M."/>
            <person name="Young A.E."/>
            <person name="Medrano J.F."/>
            <person name="Van Eenennaam A.L."/>
        </authorList>
    </citation>
    <scope>NUCLEOTIDE SEQUENCE [LARGE SCALE GENOMIC DNA]</scope>
    <source>
        <strain evidence="13 14">BTF92-0548A/99-0131</strain>
    </source>
</reference>
<evidence type="ECO:0000256" key="2">
    <source>
        <dbReference type="ARBA" id="ARBA00022618"/>
    </source>
</evidence>
<sequence length="395" mass="42406">MSQRLCIWIAGGGTGGHVFPALAVAHALCQLADVRIIFSGTPGGLENRFVPACGYQLELFPILPIQGSHLWRMIRAVAIAGRETVLSANRLRRLGPVHAVFSMGGYSAGPVGLAAAMLGIPLAICEANAVLGLSNRWLVHLASRIYLGWEDTAASLTSISDRVRISGVPLRAQFELQPLSSEQPARILVVGGSQGAAYLNQTIPTVLALVAQHVERPFEVIHQSGEEAIESVRQIYVTHGLKRVQVVSFLHTMFGALRDATLIISRAGASTLAEIAAVGRPSILIPFPFAADNHQTRNAMIMEKAGGAFWFSQAEAEPSCIAEKIIQLLNHPDECIRMGECAGSLGKPKAAWYIARDLLDLINTRDSDPSSLIPALSSSSFGIEVPAQNSWIRKS</sequence>
<evidence type="ECO:0000313" key="14">
    <source>
        <dbReference type="Proteomes" id="UP000185544"/>
    </source>
</evidence>
<proteinExistence type="inferred from homology"/>
<dbReference type="SUPFAM" id="SSF53756">
    <property type="entry name" value="UDP-Glycosyltransferase/glycogen phosphorylase"/>
    <property type="match status" value="1"/>
</dbReference>
<keyword evidence="4 10" id="KW-0808">Transferase</keyword>
<dbReference type="EC" id="2.4.1.227" evidence="10"/>
<protein>
    <recommendedName>
        <fullName evidence="10">UDP-N-acetylglucosamine--N-acetylmuramyl-(pentapeptide) pyrophosphoryl-undecaprenol N-acetylglucosamine transferase</fullName>
        <ecNumber evidence="10">2.4.1.227</ecNumber>
    </recommendedName>
    <alternativeName>
        <fullName evidence="10">Undecaprenyl-PP-MurNAc-pentapeptide-UDPGlcNAc GlcNAc transferase</fullName>
    </alternativeName>
</protein>
<evidence type="ECO:0000313" key="13">
    <source>
        <dbReference type="EMBL" id="APR99685.1"/>
    </source>
</evidence>
<comment type="pathway">
    <text evidence="10">Cell wall biogenesis; peptidoglycan biosynthesis.</text>
</comment>
<feature type="binding site" evidence="10">
    <location>
        <position position="193"/>
    </location>
    <ligand>
        <name>UDP-N-acetyl-alpha-D-glucosamine</name>
        <dbReference type="ChEBI" id="CHEBI:57705"/>
    </ligand>
</feature>
<dbReference type="InterPro" id="IPR006009">
    <property type="entry name" value="GlcNAc_MurG"/>
</dbReference>
<dbReference type="PANTHER" id="PTHR21015:SF22">
    <property type="entry name" value="GLYCOSYLTRANSFERASE"/>
    <property type="match status" value="1"/>
</dbReference>
<dbReference type="EMBL" id="CP016908">
    <property type="protein sequence ID" value="APR99685.1"/>
    <property type="molecule type" value="Genomic_DNA"/>
</dbReference>
<name>A0A1L6MW86_9BACT</name>
<dbReference type="Gene3D" id="3.40.50.2000">
    <property type="entry name" value="Glycogen Phosphorylase B"/>
    <property type="match status" value="2"/>
</dbReference>
<dbReference type="GO" id="GO:0008360">
    <property type="term" value="P:regulation of cell shape"/>
    <property type="evidence" value="ECO:0007669"/>
    <property type="project" value="UniProtKB-KW"/>
</dbReference>
<evidence type="ECO:0000256" key="6">
    <source>
        <dbReference type="ARBA" id="ARBA00022984"/>
    </source>
</evidence>
<evidence type="ECO:0000259" key="11">
    <source>
        <dbReference type="Pfam" id="PF03033"/>
    </source>
</evidence>
<dbReference type="Proteomes" id="UP000185544">
    <property type="component" value="Chromosome"/>
</dbReference>
<keyword evidence="1 10" id="KW-1003">Cell membrane</keyword>
<keyword evidence="2 10" id="KW-0132">Cell division</keyword>
<evidence type="ECO:0000256" key="7">
    <source>
        <dbReference type="ARBA" id="ARBA00023136"/>
    </source>
</evidence>
<evidence type="ECO:0000256" key="9">
    <source>
        <dbReference type="ARBA" id="ARBA00023316"/>
    </source>
</evidence>
<evidence type="ECO:0000256" key="3">
    <source>
        <dbReference type="ARBA" id="ARBA00022676"/>
    </source>
</evidence>
<dbReference type="Pfam" id="PF03033">
    <property type="entry name" value="Glyco_transf_28"/>
    <property type="match status" value="1"/>
</dbReference>
<dbReference type="HAMAP" id="MF_00033">
    <property type="entry name" value="MurG"/>
    <property type="match status" value="1"/>
</dbReference>
<comment type="subcellular location">
    <subcellularLocation>
        <location evidence="10">Cell membrane</location>
        <topology evidence="10">Peripheral membrane protein</topology>
        <orientation evidence="10">Cytoplasmic side</orientation>
    </subcellularLocation>
</comment>
<keyword evidence="8 10" id="KW-0131">Cell cycle</keyword>
<evidence type="ECO:0000256" key="5">
    <source>
        <dbReference type="ARBA" id="ARBA00022960"/>
    </source>
</evidence>
<feature type="domain" description="Glycosyl transferase family 28 C-terminal" evidence="12">
    <location>
        <begin position="187"/>
        <end position="347"/>
    </location>
</feature>
<keyword evidence="14" id="KW-1185">Reference proteome</keyword>
<comment type="similarity">
    <text evidence="10">Belongs to the glycosyltransferase 28 family. MurG subfamily.</text>
</comment>
<dbReference type="GO" id="GO:0051991">
    <property type="term" value="F:UDP-N-acetyl-D-glucosamine:N-acetylmuramoyl-L-alanyl-D-glutamyl-meso-2,6-diaminopimelyl-D-alanyl-D-alanine-diphosphoundecaprenol 4-beta-N-acetylglucosaminlytransferase activity"/>
    <property type="evidence" value="ECO:0007669"/>
    <property type="project" value="RHEA"/>
</dbReference>
<dbReference type="NCBIfam" id="TIGR01133">
    <property type="entry name" value="murG"/>
    <property type="match status" value="1"/>
</dbReference>
<feature type="binding site" evidence="10">
    <location>
        <position position="128"/>
    </location>
    <ligand>
        <name>UDP-N-acetyl-alpha-D-glucosamine</name>
        <dbReference type="ChEBI" id="CHEBI:57705"/>
    </ligand>
</feature>
<dbReference type="GO" id="GO:0051301">
    <property type="term" value="P:cell division"/>
    <property type="evidence" value="ECO:0007669"/>
    <property type="project" value="UniProtKB-KW"/>
</dbReference>
<dbReference type="GO" id="GO:0050511">
    <property type="term" value="F:undecaprenyldiphospho-muramoylpentapeptide beta-N-acetylglucosaminyltransferase activity"/>
    <property type="evidence" value="ECO:0007669"/>
    <property type="project" value="UniProtKB-UniRule"/>
</dbReference>
<keyword evidence="7 10" id="KW-0472">Membrane</keyword>
<dbReference type="RefSeq" id="WP_075276332.1">
    <property type="nucleotide sequence ID" value="NZ_CP016908.1"/>
</dbReference>
<evidence type="ECO:0000256" key="10">
    <source>
        <dbReference type="HAMAP-Rule" id="MF_00033"/>
    </source>
</evidence>
<dbReference type="STRING" id="1882918.BCY86_02600"/>
<dbReference type="GO" id="GO:0009252">
    <property type="term" value="P:peptidoglycan biosynthetic process"/>
    <property type="evidence" value="ECO:0007669"/>
    <property type="project" value="UniProtKB-UniRule"/>
</dbReference>
<keyword evidence="6 10" id="KW-0573">Peptidoglycan synthesis</keyword>
<gene>
    <name evidence="10" type="primary">murG</name>
    <name evidence="13" type="ORF">BCY86_02600</name>
</gene>
<feature type="binding site" evidence="10">
    <location>
        <begin position="14"/>
        <end position="16"/>
    </location>
    <ligand>
        <name>UDP-N-acetyl-alpha-D-glucosamine</name>
        <dbReference type="ChEBI" id="CHEBI:57705"/>
    </ligand>
</feature>
<comment type="catalytic activity">
    <reaction evidence="10">
        <text>di-trans,octa-cis-undecaprenyl diphospho-N-acetyl-alpha-D-muramoyl-L-alanyl-D-glutamyl-meso-2,6-diaminopimeloyl-D-alanyl-D-alanine + UDP-N-acetyl-alpha-D-glucosamine = di-trans,octa-cis-undecaprenyl diphospho-[N-acetyl-alpha-D-glucosaminyl-(1-&gt;4)]-N-acetyl-alpha-D-muramoyl-L-alanyl-D-glutamyl-meso-2,6-diaminopimeloyl-D-alanyl-D-alanine + UDP + H(+)</text>
        <dbReference type="Rhea" id="RHEA:31227"/>
        <dbReference type="ChEBI" id="CHEBI:15378"/>
        <dbReference type="ChEBI" id="CHEBI:57705"/>
        <dbReference type="ChEBI" id="CHEBI:58223"/>
        <dbReference type="ChEBI" id="CHEBI:61387"/>
        <dbReference type="ChEBI" id="CHEBI:61388"/>
        <dbReference type="EC" id="2.4.1.227"/>
    </reaction>
</comment>
<dbReference type="KEGG" id="pabo:BCY86_02600"/>
<dbReference type="PANTHER" id="PTHR21015">
    <property type="entry name" value="UDP-N-ACETYLGLUCOSAMINE--N-ACETYLMURAMYL-(PENTAPEPTIDE) PYROPHOSPHORYL-UNDECAPRENOL N-ACETYLGLUCOSAMINE TRANSFERASE 1"/>
    <property type="match status" value="1"/>
</dbReference>
<keyword evidence="3 10" id="KW-0328">Glycosyltransferase</keyword>
<evidence type="ECO:0000259" key="12">
    <source>
        <dbReference type="Pfam" id="PF04101"/>
    </source>
</evidence>